<dbReference type="EMBL" id="LBQB01000006">
    <property type="protein sequence ID" value="KKP69491.1"/>
    <property type="molecule type" value="Genomic_DNA"/>
</dbReference>
<keyword evidence="1" id="KW-0808">Transferase</keyword>
<proteinExistence type="predicted"/>
<keyword evidence="2" id="KW-0548">Nucleotidyltransferase</keyword>
<evidence type="ECO:0000256" key="2">
    <source>
        <dbReference type="ARBA" id="ARBA00022695"/>
    </source>
</evidence>
<dbReference type="InterPro" id="IPR050385">
    <property type="entry name" value="Archaeal_FAD_synthase"/>
</dbReference>
<protein>
    <submittedName>
        <fullName evidence="4">RfaE bifunctional protein</fullName>
    </submittedName>
</protein>
<name>A0A0G0C085_UNCC3</name>
<dbReference type="GO" id="GO:0016779">
    <property type="term" value="F:nucleotidyltransferase activity"/>
    <property type="evidence" value="ECO:0007669"/>
    <property type="project" value="UniProtKB-KW"/>
</dbReference>
<reference evidence="4 5" key="1">
    <citation type="journal article" date="2015" name="Nature">
        <title>rRNA introns, odd ribosomes, and small enigmatic genomes across a large radiation of phyla.</title>
        <authorList>
            <person name="Brown C.T."/>
            <person name="Hug L.A."/>
            <person name="Thomas B.C."/>
            <person name="Sharon I."/>
            <person name="Castelle C.J."/>
            <person name="Singh A."/>
            <person name="Wilkins M.J."/>
            <person name="Williams K.H."/>
            <person name="Banfield J.F."/>
        </authorList>
    </citation>
    <scope>NUCLEOTIDE SEQUENCE [LARGE SCALE GENOMIC DNA]</scope>
</reference>
<dbReference type="InterPro" id="IPR014729">
    <property type="entry name" value="Rossmann-like_a/b/a_fold"/>
</dbReference>
<dbReference type="Gene3D" id="3.40.50.620">
    <property type="entry name" value="HUPs"/>
    <property type="match status" value="1"/>
</dbReference>
<evidence type="ECO:0000259" key="3">
    <source>
        <dbReference type="Pfam" id="PF01467"/>
    </source>
</evidence>
<organism evidence="4 5">
    <name type="scientific">candidate division CPR3 bacterium GW2011_GWF2_35_18</name>
    <dbReference type="NCBI Taxonomy" id="1618350"/>
    <lineage>
        <taxon>Bacteria</taxon>
        <taxon>Bacteria division CPR3</taxon>
    </lineage>
</organism>
<dbReference type="PANTHER" id="PTHR43793">
    <property type="entry name" value="FAD SYNTHASE"/>
    <property type="match status" value="1"/>
</dbReference>
<evidence type="ECO:0000256" key="1">
    <source>
        <dbReference type="ARBA" id="ARBA00022679"/>
    </source>
</evidence>
<dbReference type="NCBIfam" id="TIGR00125">
    <property type="entry name" value="cyt_tran_rel"/>
    <property type="match status" value="1"/>
</dbReference>
<sequence>MDRNQNLPKILQLDNLNKLRQKFPKKKIILISGCFDILHIGHIGFIEAAKKQADILVIGILSDKFVKKRKGQSRPIFTEMERLKLIVSLEIVDYAFIMDTNDVDTVLQELSPNFYGIGGDRDKNNFAEKRWLNKYNVKVKFLPRFGEESTTTILKRVLR</sequence>
<dbReference type="InterPro" id="IPR004821">
    <property type="entry name" value="Cyt_trans-like"/>
</dbReference>
<comment type="caution">
    <text evidence="4">The sequence shown here is derived from an EMBL/GenBank/DDBJ whole genome shotgun (WGS) entry which is preliminary data.</text>
</comment>
<dbReference type="STRING" id="1618350.UR67_C0006G0058"/>
<dbReference type="SUPFAM" id="SSF52374">
    <property type="entry name" value="Nucleotidylyl transferase"/>
    <property type="match status" value="1"/>
</dbReference>
<evidence type="ECO:0000313" key="4">
    <source>
        <dbReference type="EMBL" id="KKP69491.1"/>
    </source>
</evidence>
<dbReference type="Pfam" id="PF01467">
    <property type="entry name" value="CTP_transf_like"/>
    <property type="match status" value="1"/>
</dbReference>
<feature type="domain" description="Cytidyltransferase-like" evidence="3">
    <location>
        <begin position="31"/>
        <end position="129"/>
    </location>
</feature>
<dbReference type="Proteomes" id="UP000034581">
    <property type="component" value="Unassembled WGS sequence"/>
</dbReference>
<evidence type="ECO:0000313" key="5">
    <source>
        <dbReference type="Proteomes" id="UP000034581"/>
    </source>
</evidence>
<gene>
    <name evidence="4" type="ORF">UR67_C0006G0058</name>
</gene>
<dbReference type="PANTHER" id="PTHR43793:SF2">
    <property type="entry name" value="BIFUNCTIONAL PROTEIN HLDE"/>
    <property type="match status" value="1"/>
</dbReference>
<accession>A0A0G0C085</accession>
<dbReference type="AlphaFoldDB" id="A0A0G0C085"/>